<dbReference type="CDD" id="cd12151">
    <property type="entry name" value="F1-ATPase_gamma"/>
    <property type="match status" value="1"/>
</dbReference>
<evidence type="ECO:0000256" key="7">
    <source>
        <dbReference type="ARBA" id="ARBA00023136"/>
    </source>
</evidence>
<reference evidence="12" key="1">
    <citation type="journal article" date="2019" name="Int. J. Syst. Evol. Microbiol.">
        <title>The Global Catalogue of Microorganisms (GCM) 10K type strain sequencing project: providing services to taxonomists for standard genome sequencing and annotation.</title>
        <authorList>
            <consortium name="The Broad Institute Genomics Platform"/>
            <consortium name="The Broad Institute Genome Sequencing Center for Infectious Disease"/>
            <person name="Wu L."/>
            <person name="Ma J."/>
        </authorList>
    </citation>
    <scope>NUCLEOTIDE SEQUENCE [LARGE SCALE GENOMIC DNA]</scope>
    <source>
        <strain evidence="12">NCAIM B.02333</strain>
    </source>
</reference>
<evidence type="ECO:0000256" key="2">
    <source>
        <dbReference type="ARBA" id="ARBA00004170"/>
    </source>
</evidence>
<keyword evidence="6 10" id="KW-0406">Ion transport</keyword>
<dbReference type="PROSITE" id="PS00153">
    <property type="entry name" value="ATPASE_GAMMA"/>
    <property type="match status" value="1"/>
</dbReference>
<dbReference type="InterPro" id="IPR035968">
    <property type="entry name" value="ATP_synth_F1_ATPase_gsu"/>
</dbReference>
<evidence type="ECO:0000256" key="9">
    <source>
        <dbReference type="ARBA" id="ARBA00023310"/>
    </source>
</evidence>
<comment type="caution">
    <text evidence="11">The sequence shown here is derived from an EMBL/GenBank/DDBJ whole genome shotgun (WGS) entry which is preliminary data.</text>
</comment>
<comment type="function">
    <text evidence="1 10">Produces ATP from ADP in the presence of a proton gradient across the membrane. The gamma chain is believed to be important in regulating ATPase activity and the flow of protons through the CF(0) complex.</text>
</comment>
<dbReference type="InterPro" id="IPR023632">
    <property type="entry name" value="ATP_synth_F1_gsu_CS"/>
</dbReference>
<dbReference type="Gene3D" id="3.40.1380.10">
    <property type="match status" value="1"/>
</dbReference>
<protein>
    <recommendedName>
        <fullName evidence="10">ATP synthase gamma chain</fullName>
    </recommendedName>
    <alternativeName>
        <fullName evidence="10">ATP synthase F1 sector gamma subunit</fullName>
    </alternativeName>
    <alternativeName>
        <fullName evidence="10">F-ATPase gamma subunit</fullName>
    </alternativeName>
</protein>
<dbReference type="EMBL" id="JBHRWW010000004">
    <property type="protein sequence ID" value="MFC3688153.1"/>
    <property type="molecule type" value="Genomic_DNA"/>
</dbReference>
<keyword evidence="8 10" id="KW-0139">CF(1)</keyword>
<evidence type="ECO:0000313" key="12">
    <source>
        <dbReference type="Proteomes" id="UP001595685"/>
    </source>
</evidence>
<keyword evidence="12" id="KW-1185">Reference proteome</keyword>
<dbReference type="InterPro" id="IPR000131">
    <property type="entry name" value="ATP_synth_F1_gsu"/>
</dbReference>
<gene>
    <name evidence="10" type="primary">atpG</name>
    <name evidence="11" type="ORF">ACFOLH_07345</name>
</gene>
<dbReference type="PANTHER" id="PTHR11693:SF22">
    <property type="entry name" value="ATP SYNTHASE SUBUNIT GAMMA, MITOCHONDRIAL"/>
    <property type="match status" value="1"/>
</dbReference>
<evidence type="ECO:0000256" key="3">
    <source>
        <dbReference type="ARBA" id="ARBA00007681"/>
    </source>
</evidence>
<dbReference type="HAMAP" id="MF_00815">
    <property type="entry name" value="ATP_synth_gamma_bact"/>
    <property type="match status" value="1"/>
</dbReference>
<keyword evidence="4 10" id="KW-0813">Transport</keyword>
<keyword evidence="5 10" id="KW-0375">Hydrogen ion transport</keyword>
<evidence type="ECO:0000256" key="8">
    <source>
        <dbReference type="ARBA" id="ARBA00023196"/>
    </source>
</evidence>
<evidence type="ECO:0000256" key="5">
    <source>
        <dbReference type="ARBA" id="ARBA00022781"/>
    </source>
</evidence>
<keyword evidence="7 10" id="KW-0472">Membrane</keyword>
<name>A0ABV7WI01_9MICO</name>
<comment type="similarity">
    <text evidence="3 10">Belongs to the ATPase gamma chain family.</text>
</comment>
<dbReference type="PRINTS" id="PR00126">
    <property type="entry name" value="ATPASEGAMMA"/>
</dbReference>
<proteinExistence type="inferred from homology"/>
<sequence length="305" mass="33131">MAASLRVYRQRIRSVTSTKKITRAMELIAASRIVKAQQRSKEAAPYARAITRAVSALSSFSDVDHPLTTERAEIRRAAVLLITADRGLAGSYSSAVIREGDRLAERLRGSGKEVVPYLMGRKGTAFYAFRNRHVEQSWTGDSDAPQFDVAKEVGQTLVDAFLRGSDDGGVDEINIVFTRFVNMVKQEPTVIRLLPVEVVDEVAAVQQEVTSDLQPLYAFEPDPATVLDALLPQYIQSRIYSAMLSAAASELAARQQAMKSATDNASDLIRKLEQQANAARQAAITQEISEIVGGADALASSGAES</sequence>
<accession>A0ABV7WI01</accession>
<evidence type="ECO:0000256" key="6">
    <source>
        <dbReference type="ARBA" id="ARBA00023065"/>
    </source>
</evidence>
<dbReference type="PANTHER" id="PTHR11693">
    <property type="entry name" value="ATP SYNTHASE GAMMA CHAIN"/>
    <property type="match status" value="1"/>
</dbReference>
<evidence type="ECO:0000256" key="10">
    <source>
        <dbReference type="HAMAP-Rule" id="MF_00815"/>
    </source>
</evidence>
<dbReference type="NCBIfam" id="TIGR01146">
    <property type="entry name" value="ATPsyn_F1gamma"/>
    <property type="match status" value="1"/>
</dbReference>
<evidence type="ECO:0000256" key="4">
    <source>
        <dbReference type="ARBA" id="ARBA00022448"/>
    </source>
</evidence>
<evidence type="ECO:0000256" key="1">
    <source>
        <dbReference type="ARBA" id="ARBA00003456"/>
    </source>
</evidence>
<dbReference type="Gene3D" id="1.10.287.80">
    <property type="entry name" value="ATP synthase, gamma subunit, helix hairpin domain"/>
    <property type="match status" value="2"/>
</dbReference>
<dbReference type="SUPFAM" id="SSF52943">
    <property type="entry name" value="ATP synthase (F1-ATPase), gamma subunit"/>
    <property type="match status" value="1"/>
</dbReference>
<keyword evidence="10" id="KW-1003">Cell membrane</keyword>
<comment type="subcellular location">
    <subcellularLocation>
        <location evidence="10">Cell membrane</location>
        <topology evidence="10">Peripheral membrane protein</topology>
    </subcellularLocation>
    <subcellularLocation>
        <location evidence="2">Membrane</location>
        <topology evidence="2">Peripheral membrane protein</topology>
    </subcellularLocation>
</comment>
<dbReference type="Proteomes" id="UP001595685">
    <property type="component" value="Unassembled WGS sequence"/>
</dbReference>
<organism evidence="11 12">
    <name type="scientific">Aquipuribacter hungaricus</name>
    <dbReference type="NCBI Taxonomy" id="545624"/>
    <lineage>
        <taxon>Bacteria</taxon>
        <taxon>Bacillati</taxon>
        <taxon>Actinomycetota</taxon>
        <taxon>Actinomycetes</taxon>
        <taxon>Micrococcales</taxon>
        <taxon>Intrasporangiaceae</taxon>
        <taxon>Aquipuribacter</taxon>
    </lineage>
</organism>
<dbReference type="RefSeq" id="WP_340292799.1">
    <property type="nucleotide sequence ID" value="NZ_JBBEOI010000083.1"/>
</dbReference>
<dbReference type="NCBIfam" id="NF004145">
    <property type="entry name" value="PRK05621.1-2"/>
    <property type="match status" value="1"/>
</dbReference>
<dbReference type="Pfam" id="PF00231">
    <property type="entry name" value="ATP-synt"/>
    <property type="match status" value="1"/>
</dbReference>
<evidence type="ECO:0000313" key="11">
    <source>
        <dbReference type="EMBL" id="MFC3688153.1"/>
    </source>
</evidence>
<keyword evidence="9 10" id="KW-0066">ATP synthesis</keyword>
<comment type="subunit">
    <text evidence="10">F-type ATPases have 2 components, CF(1) - the catalytic core - and CF(0) - the membrane proton channel. CF(1) has five subunits: alpha(3), beta(3), gamma(1), delta(1), epsilon(1). CF(0) has three main subunits: a, b and c.</text>
</comment>